<keyword evidence="2" id="KW-1185">Reference proteome</keyword>
<gene>
    <name evidence="1" type="ORF">GCM10011375_11660</name>
</gene>
<evidence type="ECO:0000313" key="1">
    <source>
        <dbReference type="EMBL" id="GGF58186.1"/>
    </source>
</evidence>
<dbReference type="EMBL" id="BMFN01000001">
    <property type="protein sequence ID" value="GGF58186.1"/>
    <property type="molecule type" value="Genomic_DNA"/>
</dbReference>
<name>A0ACB5PP67_9BACT</name>
<proteinExistence type="predicted"/>
<protein>
    <submittedName>
        <fullName evidence="1">Uncharacterized protein</fullName>
    </submittedName>
</protein>
<organism evidence="1 2">
    <name type="scientific">Hymenobacter qilianensis</name>
    <dbReference type="NCBI Taxonomy" id="1385715"/>
    <lineage>
        <taxon>Bacteria</taxon>
        <taxon>Pseudomonadati</taxon>
        <taxon>Bacteroidota</taxon>
        <taxon>Cytophagia</taxon>
        <taxon>Cytophagales</taxon>
        <taxon>Hymenobacteraceae</taxon>
        <taxon>Hymenobacter</taxon>
    </lineage>
</organism>
<comment type="caution">
    <text evidence="1">The sequence shown here is derived from an EMBL/GenBank/DDBJ whole genome shotgun (WGS) entry which is preliminary data.</text>
</comment>
<accession>A0ACB5PP67</accession>
<sequence length="89" mass="9566">MSEISGLFKYFFEPVESVEAVVVESAEVVSDSLVEVLLWQALPTASGSRKASVRHDGSKNWGAFFIDDGLAGMEVSSDEDAYGCNTEAV</sequence>
<evidence type="ECO:0000313" key="2">
    <source>
        <dbReference type="Proteomes" id="UP000605392"/>
    </source>
</evidence>
<dbReference type="Proteomes" id="UP000605392">
    <property type="component" value="Unassembled WGS sequence"/>
</dbReference>
<reference evidence="1 2" key="1">
    <citation type="journal article" date="2019" name="Int. J. Syst. Evol. Microbiol.">
        <title>The Global Catalogue of Microorganisms (GCM) 10K type strain sequencing project: providing services to taxonomists for standard genome sequencing and annotation.</title>
        <authorList>
            <consortium name="The Broad Institute Genomics Platform"/>
            <consortium name="The Broad Institute Genome Sequencing Center for Infectious Disease"/>
            <person name="Wu L."/>
            <person name="Ma J."/>
        </authorList>
    </citation>
    <scope>NUCLEOTIDE SEQUENCE [LARGE SCALE GENOMIC DNA]</scope>
    <source>
        <strain evidence="1 2">CGMCC 1.12720</strain>
    </source>
</reference>